<sequence length="689" mass="77367">MCTSVDTGEIIILSDDEDEICSEPSVLIVEVEDLKKSGDEDEICSEPSVLIVEVEDVKKSDCALSPTALDEDLVVTFSRRAEVLPHARYDCPIHTFTATDCVIDTPVAGNQLMCDQCFCYICDKLASSCLMWSQTGVCHCNSHKRSNFWNHLRDCVLLGGLKTFKLTLSEIDAPLRHAETMLQWFRQGLSDQFSSFLKGKYVELENSKQKVVLHDYLPVYEYVSMFLNIADKLEDRAAAIMRLGAAEDFIGHFQVSGTVPLQSPMSNAAKAKLVLLQRVIASMQRQMVMADFTQEFIHKLQDFYKRLCFPAELKNMKNSLCVRPWDDVLLVSVLKGQNVSGVRKDKGKKDVLFEQISVVLLRTELLQRQHRYRELCRYIRVVKTDDIELLQRVQDLIPYFMCMDGDFMSTVHSLFPSVNAPASRFTPDLFLFYLRVFKTATAPKLAVMRPEELCCSEAAWEPIKDAVPLTCAALVRFALRVQRCSSAVFTDSQCWTSLLTVANTHTALPEPSSQFLQEAKDVVNSILHDQFCSNLLIPGSFQKEYPDQALLLLVTGALGLRICKAPLSPALPVLETFKENTWALAWLWLNLSSNPERLSSFLQEISQETENTTDGEHWLTFLRAIVPTQSSSTEYWDQQASGCSTQLFTSEGPVAVSAVVAAGSGSPLMCLSNTDPLLQTEPSREQSSR</sequence>
<dbReference type="GeneTree" id="ENSGT00400000022459"/>
<name>A0A8C9X0D0_SANLU</name>
<dbReference type="Proteomes" id="UP000694568">
    <property type="component" value="Unplaced"/>
</dbReference>
<organism evidence="1 2">
    <name type="scientific">Sander lucioperca</name>
    <name type="common">Pike-perch</name>
    <name type="synonym">Perca lucioperca</name>
    <dbReference type="NCBI Taxonomy" id="283035"/>
    <lineage>
        <taxon>Eukaryota</taxon>
        <taxon>Metazoa</taxon>
        <taxon>Chordata</taxon>
        <taxon>Craniata</taxon>
        <taxon>Vertebrata</taxon>
        <taxon>Euteleostomi</taxon>
        <taxon>Actinopterygii</taxon>
        <taxon>Neopterygii</taxon>
        <taxon>Teleostei</taxon>
        <taxon>Neoteleostei</taxon>
        <taxon>Acanthomorphata</taxon>
        <taxon>Eupercaria</taxon>
        <taxon>Perciformes</taxon>
        <taxon>Percoidei</taxon>
        <taxon>Percidae</taxon>
        <taxon>Luciopercinae</taxon>
        <taxon>Sander</taxon>
    </lineage>
</organism>
<dbReference type="GeneID" id="116042737"/>
<dbReference type="RefSeq" id="XP_031144923.1">
    <property type="nucleotide sequence ID" value="XM_031289063.2"/>
</dbReference>
<dbReference type="AlphaFoldDB" id="A0A8C9X0D0"/>
<dbReference type="PANTHER" id="PTHR33443">
    <property type="entry name" value="ZGC:112980"/>
    <property type="match status" value="1"/>
</dbReference>
<proteinExistence type="predicted"/>
<dbReference type="InterPro" id="IPR053234">
    <property type="entry name" value="RPM1_Interactor"/>
</dbReference>
<evidence type="ECO:0000313" key="2">
    <source>
        <dbReference type="Proteomes" id="UP000694568"/>
    </source>
</evidence>
<reference evidence="1" key="2">
    <citation type="submission" date="2025-09" db="UniProtKB">
        <authorList>
            <consortium name="Ensembl"/>
        </authorList>
    </citation>
    <scope>IDENTIFICATION</scope>
</reference>
<gene>
    <name evidence="1" type="primary">zgc:112980</name>
</gene>
<dbReference type="PANTHER" id="PTHR33443:SF30">
    <property type="entry name" value="SARCOSINE DEHYDROGENASE-2C PROTEIN"/>
    <property type="match status" value="1"/>
</dbReference>
<protein>
    <submittedName>
        <fullName evidence="1">Zgc:112980</fullName>
    </submittedName>
</protein>
<evidence type="ECO:0000313" key="1">
    <source>
        <dbReference type="Ensembl" id="ENSSLUP00000003071.1"/>
    </source>
</evidence>
<accession>A0A8C9X0D0</accession>
<reference evidence="1" key="1">
    <citation type="submission" date="2025-08" db="UniProtKB">
        <authorList>
            <consortium name="Ensembl"/>
        </authorList>
    </citation>
    <scope>IDENTIFICATION</scope>
</reference>
<dbReference type="Ensembl" id="ENSSLUT00000003171.1">
    <property type="protein sequence ID" value="ENSSLUP00000003071.1"/>
    <property type="gene ID" value="ENSSLUG00000001343.1"/>
</dbReference>
<dbReference type="OrthoDB" id="266020at2759"/>
<keyword evidence="2" id="KW-1185">Reference proteome</keyword>